<dbReference type="AlphaFoldDB" id="X0T816"/>
<protein>
    <submittedName>
        <fullName evidence="2">Uncharacterized protein</fullName>
    </submittedName>
</protein>
<dbReference type="EMBL" id="BARS01014062">
    <property type="protein sequence ID" value="GAF89633.1"/>
    <property type="molecule type" value="Genomic_DNA"/>
</dbReference>
<sequence length="57" mass="5974">MEYRMLYIGAIICGLGGAALISYGAFDTPAGVGVAGLFFLLVGLALLAVHFIGERKR</sequence>
<accession>X0T816</accession>
<feature type="transmembrane region" description="Helical" evidence="1">
    <location>
        <begin position="7"/>
        <end position="26"/>
    </location>
</feature>
<organism evidence="2">
    <name type="scientific">marine sediment metagenome</name>
    <dbReference type="NCBI Taxonomy" id="412755"/>
    <lineage>
        <taxon>unclassified sequences</taxon>
        <taxon>metagenomes</taxon>
        <taxon>ecological metagenomes</taxon>
    </lineage>
</organism>
<reference evidence="2" key="1">
    <citation type="journal article" date="2014" name="Front. Microbiol.">
        <title>High frequency of phylogenetically diverse reductive dehalogenase-homologous genes in deep subseafloor sedimentary metagenomes.</title>
        <authorList>
            <person name="Kawai M."/>
            <person name="Futagami T."/>
            <person name="Toyoda A."/>
            <person name="Takaki Y."/>
            <person name="Nishi S."/>
            <person name="Hori S."/>
            <person name="Arai W."/>
            <person name="Tsubouchi T."/>
            <person name="Morono Y."/>
            <person name="Uchiyama I."/>
            <person name="Ito T."/>
            <person name="Fujiyama A."/>
            <person name="Inagaki F."/>
            <person name="Takami H."/>
        </authorList>
    </citation>
    <scope>NUCLEOTIDE SEQUENCE</scope>
    <source>
        <strain evidence="2">Expedition CK06-06</strain>
    </source>
</reference>
<feature type="transmembrane region" description="Helical" evidence="1">
    <location>
        <begin position="32"/>
        <end position="53"/>
    </location>
</feature>
<keyword evidence="1" id="KW-1133">Transmembrane helix</keyword>
<evidence type="ECO:0000256" key="1">
    <source>
        <dbReference type="SAM" id="Phobius"/>
    </source>
</evidence>
<name>X0T816_9ZZZZ</name>
<keyword evidence="1" id="KW-0812">Transmembrane</keyword>
<comment type="caution">
    <text evidence="2">The sequence shown here is derived from an EMBL/GenBank/DDBJ whole genome shotgun (WGS) entry which is preliminary data.</text>
</comment>
<evidence type="ECO:0000313" key="2">
    <source>
        <dbReference type="EMBL" id="GAF89633.1"/>
    </source>
</evidence>
<keyword evidence="1" id="KW-0472">Membrane</keyword>
<gene>
    <name evidence="2" type="ORF">S01H1_23984</name>
</gene>
<proteinExistence type="predicted"/>